<keyword evidence="5" id="KW-0411">Iron-sulfur</keyword>
<dbReference type="InterPro" id="IPR006963">
    <property type="entry name" value="Mopterin_OxRdtase_4Fe-4S_dom"/>
</dbReference>
<protein>
    <submittedName>
        <fullName evidence="8">Assimilatory nitrate reductase catalytic subunit</fullName>
    </submittedName>
</protein>
<dbReference type="Gene3D" id="3.40.228.10">
    <property type="entry name" value="Dimethylsulfoxide Reductase, domain 2"/>
    <property type="match status" value="1"/>
</dbReference>
<dbReference type="SUPFAM" id="SSF53706">
    <property type="entry name" value="Formate dehydrogenase/DMSO reductase, domains 1-3"/>
    <property type="match status" value="1"/>
</dbReference>
<dbReference type="Pfam" id="PF04879">
    <property type="entry name" value="Molybdop_Fe4S4"/>
    <property type="match status" value="1"/>
</dbReference>
<feature type="domain" description="4Fe-4S Mo/W bis-MGD-type" evidence="7">
    <location>
        <begin position="19"/>
        <end position="77"/>
    </location>
</feature>
<dbReference type="CDD" id="cd00508">
    <property type="entry name" value="MopB_CT_Fdh-Nap-like"/>
    <property type="match status" value="1"/>
</dbReference>
<evidence type="ECO:0000259" key="7">
    <source>
        <dbReference type="PROSITE" id="PS51669"/>
    </source>
</evidence>
<dbReference type="STRING" id="1371.GCA_900166605_01391"/>
<dbReference type="PANTHER" id="PTHR43105">
    <property type="entry name" value="RESPIRATORY NITRATE REDUCTASE"/>
    <property type="match status" value="1"/>
</dbReference>
<accession>A0A510Y5F4</accession>
<dbReference type="PROSITE" id="PS00490">
    <property type="entry name" value="MOLYBDOPTERIN_PROK_2"/>
    <property type="match status" value="1"/>
</dbReference>
<feature type="region of interest" description="Disordered" evidence="6">
    <location>
        <begin position="351"/>
        <end position="370"/>
    </location>
</feature>
<evidence type="ECO:0000256" key="4">
    <source>
        <dbReference type="ARBA" id="ARBA00023004"/>
    </source>
</evidence>
<dbReference type="InterPro" id="IPR009010">
    <property type="entry name" value="Asp_de-COase-like_dom_sf"/>
</dbReference>
<dbReference type="InterPro" id="IPR006657">
    <property type="entry name" value="MoPterin_dinucl-bd_dom"/>
</dbReference>
<dbReference type="Gene3D" id="3.40.50.740">
    <property type="match status" value="1"/>
</dbReference>
<dbReference type="PANTHER" id="PTHR43105:SF10">
    <property type="entry name" value="NADH-QUINONE OXIDOREDUCTASE SUBUNIT G"/>
    <property type="match status" value="1"/>
</dbReference>
<dbReference type="Pfam" id="PF01568">
    <property type="entry name" value="Molydop_binding"/>
    <property type="match status" value="1"/>
</dbReference>
<dbReference type="GO" id="GO:0046872">
    <property type="term" value="F:metal ion binding"/>
    <property type="evidence" value="ECO:0007669"/>
    <property type="project" value="UniProtKB-KW"/>
</dbReference>
<dbReference type="GO" id="GO:0051539">
    <property type="term" value="F:4 iron, 4 sulfur cluster binding"/>
    <property type="evidence" value="ECO:0007669"/>
    <property type="project" value="UniProtKB-KW"/>
</dbReference>
<dbReference type="EMBL" id="BJUN01000006">
    <property type="protein sequence ID" value="GEK58554.1"/>
    <property type="molecule type" value="Genomic_DNA"/>
</dbReference>
<evidence type="ECO:0000256" key="1">
    <source>
        <dbReference type="ARBA" id="ARBA00001942"/>
    </source>
</evidence>
<name>A0A510Y5F4_MARHA</name>
<gene>
    <name evidence="8" type="primary">nasC</name>
    <name evidence="8" type="ORF">MHA01_14590</name>
</gene>
<comment type="caution">
    <text evidence="8">The sequence shown here is derived from an EMBL/GenBank/DDBJ whole genome shotgun (WGS) entry which is preliminary data.</text>
</comment>
<evidence type="ECO:0000313" key="9">
    <source>
        <dbReference type="Proteomes" id="UP000321051"/>
    </source>
</evidence>
<evidence type="ECO:0000313" key="8">
    <source>
        <dbReference type="EMBL" id="GEK58554.1"/>
    </source>
</evidence>
<keyword evidence="3" id="KW-0479">Metal-binding</keyword>
<keyword evidence="4" id="KW-0408">Iron</keyword>
<evidence type="ECO:0000256" key="6">
    <source>
        <dbReference type="SAM" id="MobiDB-lite"/>
    </source>
</evidence>
<sequence>MNDFGSNYGQTIEPAVLEENRHQAQCPFCSMQCKKEVVEQITTRGVKYKTVGVDNPTTHGRLCVKGHSAYQHVIHEDRITNPMKKVGGRFKPIEWDEALDIIEQRTKEIQETSGKNALSVYGGGSLTNEEAYLLGKFARVGLQTKYIDYNGRFCMSSAASAATKTFGVDRGFTNGIEEIPNAKCLILAGTNIAECQPTIMPYFEQAKQNGSFIIVIDPRVTETAKMADLHLQLKPGEDWSLTTALLKVIFDKNLQNKEFLQNRTEGAEELEAYVRQYSVEELAKRADVPRGDIEQAATIFAEAGTGMIFTARGVEQQIDGHQAVRHFINLALVCGHIGKPGAGYGAITGQANGQGGREHGQKSDQLPGYRSIEDPKAREHVAAVWNVNEKDMPGKGVSAYEMMQKTKNGEIKGMFLVGSNPIASNPNASIVKEGLEALDFLVVVDLFISETAEYADLVLPSTAYIEDEGTLTNMEGRVTWRQGGRPAPGQAKHDWEILSLIASRLGKGEWFSYRSAEEIFEELRLASKGGPADYYGITYERIKQENGVFWPCPSLEEKGRQRLFDESFVHSNGRAHCFTPEHGEEIIKERLSEARPLYLTTGRVMSHYLTGVQTGKSARLNARYFESFVEIHPETADKYGIKENDLVTLESLQGSIVVRNQWSENIRKDTIFVPFHWAGKQNVNRLIAGTLDPVCQMPGFKLAAVSMKPAEAKKQEI</sequence>
<reference evidence="8 9" key="1">
    <citation type="submission" date="2019-07" db="EMBL/GenBank/DDBJ databases">
        <title>Whole genome shotgun sequence of Marinococcus halophilus NBRC 102359.</title>
        <authorList>
            <person name="Hosoyama A."/>
            <person name="Uohara A."/>
            <person name="Ohji S."/>
            <person name="Ichikawa N."/>
        </authorList>
    </citation>
    <scope>NUCLEOTIDE SEQUENCE [LARGE SCALE GENOMIC DNA]</scope>
    <source>
        <strain evidence="8 9">NBRC 102359</strain>
    </source>
</reference>
<dbReference type="AlphaFoldDB" id="A0A510Y5F4"/>
<proteinExistence type="predicted"/>
<dbReference type="GO" id="GO:0003954">
    <property type="term" value="F:NADH dehydrogenase activity"/>
    <property type="evidence" value="ECO:0007669"/>
    <property type="project" value="TreeGrafter"/>
</dbReference>
<evidence type="ECO:0000256" key="5">
    <source>
        <dbReference type="ARBA" id="ARBA00023014"/>
    </source>
</evidence>
<dbReference type="GO" id="GO:0016020">
    <property type="term" value="C:membrane"/>
    <property type="evidence" value="ECO:0007669"/>
    <property type="project" value="TreeGrafter"/>
</dbReference>
<organism evidence="8 9">
    <name type="scientific">Marinococcus halophilus</name>
    <dbReference type="NCBI Taxonomy" id="1371"/>
    <lineage>
        <taxon>Bacteria</taxon>
        <taxon>Bacillati</taxon>
        <taxon>Bacillota</taxon>
        <taxon>Bacilli</taxon>
        <taxon>Bacillales</taxon>
        <taxon>Bacillaceae</taxon>
        <taxon>Marinococcus</taxon>
    </lineage>
</organism>
<dbReference type="Proteomes" id="UP000321051">
    <property type="component" value="Unassembled WGS sequence"/>
</dbReference>
<dbReference type="InterPro" id="IPR006656">
    <property type="entry name" value="Mopterin_OxRdtase"/>
</dbReference>
<dbReference type="SUPFAM" id="SSF50692">
    <property type="entry name" value="ADC-like"/>
    <property type="match status" value="1"/>
</dbReference>
<dbReference type="InterPro" id="IPR050123">
    <property type="entry name" value="Prok_molybdopt-oxidoreductase"/>
</dbReference>
<dbReference type="SMART" id="SM00926">
    <property type="entry name" value="Molybdop_Fe4S4"/>
    <property type="match status" value="1"/>
</dbReference>
<dbReference type="Gene3D" id="2.20.25.90">
    <property type="entry name" value="ADC-like domains"/>
    <property type="match status" value="1"/>
</dbReference>
<dbReference type="Gene3D" id="2.40.40.20">
    <property type="match status" value="1"/>
</dbReference>
<dbReference type="RefSeq" id="WP_094908274.1">
    <property type="nucleotide sequence ID" value="NZ_BJUN01000006.1"/>
</dbReference>
<dbReference type="GO" id="GO:0022904">
    <property type="term" value="P:respiratory electron transport chain"/>
    <property type="evidence" value="ECO:0007669"/>
    <property type="project" value="TreeGrafter"/>
</dbReference>
<evidence type="ECO:0000256" key="3">
    <source>
        <dbReference type="ARBA" id="ARBA00022723"/>
    </source>
</evidence>
<comment type="cofactor">
    <cofactor evidence="1">
        <name>Mo-bis(molybdopterin guanine dinucleotide)</name>
        <dbReference type="ChEBI" id="CHEBI:60539"/>
    </cofactor>
</comment>
<dbReference type="NCBIfam" id="NF047855">
    <property type="entry name" value="AssmNtatRedNasC"/>
    <property type="match status" value="1"/>
</dbReference>
<dbReference type="OrthoDB" id="9805142at2"/>
<keyword evidence="2" id="KW-0004">4Fe-4S</keyword>
<evidence type="ECO:0000256" key="2">
    <source>
        <dbReference type="ARBA" id="ARBA00022485"/>
    </source>
</evidence>
<dbReference type="Pfam" id="PF00384">
    <property type="entry name" value="Molybdopterin"/>
    <property type="match status" value="1"/>
</dbReference>
<dbReference type="PROSITE" id="PS51669">
    <property type="entry name" value="4FE4S_MOW_BIS_MGD"/>
    <property type="match status" value="1"/>
</dbReference>
<dbReference type="GO" id="GO:0043546">
    <property type="term" value="F:molybdopterin cofactor binding"/>
    <property type="evidence" value="ECO:0007669"/>
    <property type="project" value="InterPro"/>
</dbReference>
<keyword evidence="9" id="KW-1185">Reference proteome</keyword>
<dbReference type="InterPro" id="IPR006655">
    <property type="entry name" value="Mopterin_OxRdtase_prok_CS"/>
</dbReference>